<comment type="caution">
    <text evidence="1">The sequence shown here is derived from an EMBL/GenBank/DDBJ whole genome shotgun (WGS) entry which is preliminary data.</text>
</comment>
<dbReference type="EMBL" id="JAYGOJ010000060">
    <property type="protein sequence ID" value="MEA9436592.1"/>
    <property type="molecule type" value="Genomic_DNA"/>
</dbReference>
<reference evidence="1 2" key="1">
    <citation type="submission" date="2023-12" db="EMBL/GenBank/DDBJ databases">
        <title>Characterization of antibiotic resistance in Aeromonas spp. in hospital effluent.</title>
        <authorList>
            <person name="Negoseki B.R.S."/>
            <person name="Krul D."/>
            <person name="Siqueira A.C."/>
            <person name="Almeida M."/>
            <person name="Mesa D."/>
            <person name="Conte D."/>
            <person name="Dalla-Costa L.M."/>
        </authorList>
    </citation>
    <scope>NUCLEOTIDE SEQUENCE [LARGE SCALE GENOMIC DNA]</scope>
    <source>
        <strain evidence="1 2">36v</strain>
    </source>
</reference>
<organism evidence="1 2">
    <name type="scientific">Aeromonas caviae</name>
    <name type="common">Aeromonas punctata</name>
    <dbReference type="NCBI Taxonomy" id="648"/>
    <lineage>
        <taxon>Bacteria</taxon>
        <taxon>Pseudomonadati</taxon>
        <taxon>Pseudomonadota</taxon>
        <taxon>Gammaproteobacteria</taxon>
        <taxon>Aeromonadales</taxon>
        <taxon>Aeromonadaceae</taxon>
        <taxon>Aeromonas</taxon>
    </lineage>
</organism>
<dbReference type="RefSeq" id="WP_323580688.1">
    <property type="nucleotide sequence ID" value="NZ_JAYGOJ010000060.1"/>
</dbReference>
<gene>
    <name evidence="1" type="ORF">VCX44_12385</name>
</gene>
<dbReference type="Proteomes" id="UP001304847">
    <property type="component" value="Unassembled WGS sequence"/>
</dbReference>
<accession>A0ABU5W6Q7</accession>
<sequence length="214" mass="23642">MTLTPGLDQLAMPLIRGVYCLLSAERARELTALLARGACHQEGETSPLAVVTTLAIHVEQHRLDRTLQPIYWGREQLMAGAADLLGEDVSFENQDALRLLALLLDKLLRGGRGSRQAKLDGLTPSVMEQRALAARSPNTGSVVRGSWRRKSRNQLGHASWLDVVEAALWCFWHGDDMASGEVLLGVLLGRDERVRLVYGLLVGAFYMGEPFRLE</sequence>
<proteinExistence type="predicted"/>
<evidence type="ECO:0000313" key="1">
    <source>
        <dbReference type="EMBL" id="MEA9436592.1"/>
    </source>
</evidence>
<name>A0ABU5W6Q7_AERCA</name>
<keyword evidence="2" id="KW-1185">Reference proteome</keyword>
<protein>
    <submittedName>
        <fullName evidence="1">ADP-ribosylglycohydrolase</fullName>
    </submittedName>
</protein>
<evidence type="ECO:0000313" key="2">
    <source>
        <dbReference type="Proteomes" id="UP001304847"/>
    </source>
</evidence>